<dbReference type="EMBL" id="SJPJ01000001">
    <property type="protein sequence ID" value="TWT82266.1"/>
    <property type="molecule type" value="Genomic_DNA"/>
</dbReference>
<sequence>MNLVETKTTKENTKRLIDYLRQFDRVTIAFSGGVDSSVVAAAAMQAGLDSAVAVTGWSPSVSQWQIDWSERIADQIGIDHRVVKTEEGSQPNYIRNDAKRCFYCKESLYRTLAQIADQCDQTVLISGTNADDLGDYRPGIEAGKLASVKTPLADLGFGKIEVRALARWFNLENAELPASPCLASRVAYGVDVTPERLARIEQAENWLRDRGFSDLRVRIHADELARVEVPVDELYRLFDASLAAEMNKTYRSLGFRYVTVDTQGLQSGSLNRALVSIETSESRKGISL</sequence>
<evidence type="ECO:0000313" key="4">
    <source>
        <dbReference type="Proteomes" id="UP000315010"/>
    </source>
</evidence>
<gene>
    <name evidence="3" type="ORF">CA13_37280</name>
</gene>
<dbReference type="Pfam" id="PF00733">
    <property type="entry name" value="Asn_synthase"/>
    <property type="match status" value="1"/>
</dbReference>
<name>A0A5C5Z5C9_9BACT</name>
<dbReference type="PIRSF" id="PIRSF006661">
    <property type="entry name" value="PP-lp_UCP006661"/>
    <property type="match status" value="1"/>
</dbReference>
<organism evidence="3 4">
    <name type="scientific">Novipirellula herctigrandis</name>
    <dbReference type="NCBI Taxonomy" id="2527986"/>
    <lineage>
        <taxon>Bacteria</taxon>
        <taxon>Pseudomonadati</taxon>
        <taxon>Planctomycetota</taxon>
        <taxon>Planctomycetia</taxon>
        <taxon>Pirellulales</taxon>
        <taxon>Pirellulaceae</taxon>
        <taxon>Novipirellula</taxon>
    </lineage>
</organism>
<protein>
    <submittedName>
        <fullName evidence="3">tRNA-specific 2-thiouridylase MnmA</fullName>
    </submittedName>
</protein>
<accession>A0A5C5Z5C9</accession>
<dbReference type="GO" id="GO:0006529">
    <property type="term" value="P:asparagine biosynthetic process"/>
    <property type="evidence" value="ECO:0007669"/>
    <property type="project" value="InterPro"/>
</dbReference>
<dbReference type="SUPFAM" id="SSF52402">
    <property type="entry name" value="Adenine nucleotide alpha hydrolases-like"/>
    <property type="match status" value="1"/>
</dbReference>
<comment type="caution">
    <text evidence="3">The sequence shown here is derived from an EMBL/GenBank/DDBJ whole genome shotgun (WGS) entry which is preliminary data.</text>
</comment>
<dbReference type="InterPro" id="IPR005232">
    <property type="entry name" value="LarE"/>
</dbReference>
<dbReference type="PANTHER" id="PTHR43169">
    <property type="entry name" value="EXSB FAMILY PROTEIN"/>
    <property type="match status" value="1"/>
</dbReference>
<keyword evidence="4" id="KW-1185">Reference proteome</keyword>
<feature type="domain" description="Asparagine synthetase" evidence="2">
    <location>
        <begin position="20"/>
        <end position="132"/>
    </location>
</feature>
<evidence type="ECO:0000256" key="1">
    <source>
        <dbReference type="PIRSR" id="PIRSR006661-1"/>
    </source>
</evidence>
<dbReference type="Proteomes" id="UP000315010">
    <property type="component" value="Unassembled WGS sequence"/>
</dbReference>
<dbReference type="PANTHER" id="PTHR43169:SF2">
    <property type="entry name" value="NAD_GMP SYNTHASE DOMAIN-CONTAINING PROTEIN"/>
    <property type="match status" value="1"/>
</dbReference>
<evidence type="ECO:0000313" key="3">
    <source>
        <dbReference type="EMBL" id="TWT82266.1"/>
    </source>
</evidence>
<evidence type="ECO:0000259" key="2">
    <source>
        <dbReference type="Pfam" id="PF00733"/>
    </source>
</evidence>
<dbReference type="OrthoDB" id="9776919at2"/>
<proteinExistence type="predicted"/>
<dbReference type="GO" id="GO:0004066">
    <property type="term" value="F:asparagine synthase (glutamine-hydrolyzing) activity"/>
    <property type="evidence" value="ECO:0007669"/>
    <property type="project" value="InterPro"/>
</dbReference>
<dbReference type="InterPro" id="IPR014729">
    <property type="entry name" value="Rossmann-like_a/b/a_fold"/>
</dbReference>
<dbReference type="RefSeq" id="WP_146398662.1">
    <property type="nucleotide sequence ID" value="NZ_SJPJ01000001.1"/>
</dbReference>
<dbReference type="AlphaFoldDB" id="A0A5C5Z5C9"/>
<dbReference type="Gene3D" id="3.40.50.620">
    <property type="entry name" value="HUPs"/>
    <property type="match status" value="1"/>
</dbReference>
<dbReference type="InterPro" id="IPR001962">
    <property type="entry name" value="Asn_synthase"/>
</dbReference>
<dbReference type="InterPro" id="IPR052188">
    <property type="entry name" value="Ni-pincer_cofactor_biosynth"/>
</dbReference>
<dbReference type="NCBIfam" id="TIGR00268">
    <property type="entry name" value="ATP-dependent sacrificial sulfur transferase LarE"/>
    <property type="match status" value="1"/>
</dbReference>
<reference evidence="3 4" key="1">
    <citation type="submission" date="2019-02" db="EMBL/GenBank/DDBJ databases">
        <title>Deep-cultivation of Planctomycetes and their phenomic and genomic characterization uncovers novel biology.</title>
        <authorList>
            <person name="Wiegand S."/>
            <person name="Jogler M."/>
            <person name="Boedeker C."/>
            <person name="Pinto D."/>
            <person name="Vollmers J."/>
            <person name="Rivas-Marin E."/>
            <person name="Kohn T."/>
            <person name="Peeters S.H."/>
            <person name="Heuer A."/>
            <person name="Rast P."/>
            <person name="Oberbeckmann S."/>
            <person name="Bunk B."/>
            <person name="Jeske O."/>
            <person name="Meyerdierks A."/>
            <person name="Storesund J.E."/>
            <person name="Kallscheuer N."/>
            <person name="Luecker S."/>
            <person name="Lage O.M."/>
            <person name="Pohl T."/>
            <person name="Merkel B.J."/>
            <person name="Hornburger P."/>
            <person name="Mueller R.-W."/>
            <person name="Bruemmer F."/>
            <person name="Labrenz M."/>
            <person name="Spormann A.M."/>
            <person name="Op Den Camp H."/>
            <person name="Overmann J."/>
            <person name="Amann R."/>
            <person name="Jetten M.S.M."/>
            <person name="Mascher T."/>
            <person name="Medema M.H."/>
            <person name="Devos D.P."/>
            <person name="Kaster A.-K."/>
            <person name="Ovreas L."/>
            <person name="Rohde M."/>
            <person name="Galperin M.Y."/>
            <person name="Jogler C."/>
        </authorList>
    </citation>
    <scope>NUCLEOTIDE SEQUENCE [LARGE SCALE GENOMIC DNA]</scope>
    <source>
        <strain evidence="3 4">CA13</strain>
    </source>
</reference>
<feature type="active site" description="Nucleophile and sulfur donor" evidence="1">
    <location>
        <position position="181"/>
    </location>
</feature>
<dbReference type="GO" id="GO:0016783">
    <property type="term" value="F:sulfurtransferase activity"/>
    <property type="evidence" value="ECO:0007669"/>
    <property type="project" value="InterPro"/>
</dbReference>
<dbReference type="CDD" id="cd01990">
    <property type="entry name" value="LarE-like"/>
    <property type="match status" value="1"/>
</dbReference>